<evidence type="ECO:0000313" key="8">
    <source>
        <dbReference type="Proteomes" id="UP000734854"/>
    </source>
</evidence>
<dbReference type="Proteomes" id="UP000734854">
    <property type="component" value="Unassembled WGS sequence"/>
</dbReference>
<dbReference type="InterPro" id="IPR044451">
    <property type="entry name" value="AtDRB-like_DSRM_2"/>
</dbReference>
<evidence type="ECO:0000256" key="1">
    <source>
        <dbReference type="ARBA" id="ARBA00022737"/>
    </source>
</evidence>
<keyword evidence="2 4" id="KW-0694">RNA-binding</keyword>
<dbReference type="PANTHER" id="PTHR46031">
    <property type="match status" value="1"/>
</dbReference>
<accession>A0A8J5H4K3</accession>
<reference evidence="7 8" key="1">
    <citation type="submission" date="2020-08" db="EMBL/GenBank/DDBJ databases">
        <title>Plant Genome Project.</title>
        <authorList>
            <person name="Zhang R.-G."/>
        </authorList>
    </citation>
    <scope>NUCLEOTIDE SEQUENCE [LARGE SCALE GENOMIC DNA]</scope>
    <source>
        <tissue evidence="7">Rhizome</tissue>
    </source>
</reference>
<comment type="function">
    <text evidence="3">Binds double-stranded RNA.</text>
</comment>
<evidence type="ECO:0000259" key="6">
    <source>
        <dbReference type="PROSITE" id="PS50137"/>
    </source>
</evidence>
<dbReference type="PANTHER" id="PTHR46031:SF26">
    <property type="entry name" value="DOUBLE-STRANDED RNA-BINDING PROTEIN 2"/>
    <property type="match status" value="1"/>
</dbReference>
<name>A0A8J5H4K3_ZINOF</name>
<dbReference type="CDD" id="cd19907">
    <property type="entry name" value="DSRM_AtDRB-like_rpt1"/>
    <property type="match status" value="1"/>
</dbReference>
<proteinExistence type="predicted"/>
<dbReference type="CDD" id="cd19908">
    <property type="entry name" value="DSRM_AtDRB-like_rpt2"/>
    <property type="match status" value="1"/>
</dbReference>
<protein>
    <recommendedName>
        <fullName evidence="6">DRBM domain-containing protein</fullName>
    </recommendedName>
</protein>
<dbReference type="AlphaFoldDB" id="A0A8J5H4K3"/>
<dbReference type="SUPFAM" id="SSF54768">
    <property type="entry name" value="dsRNA-binding domain-like"/>
    <property type="match status" value="2"/>
</dbReference>
<evidence type="ECO:0000256" key="4">
    <source>
        <dbReference type="PROSITE-ProRule" id="PRU00266"/>
    </source>
</evidence>
<dbReference type="SMART" id="SM00358">
    <property type="entry name" value="DSRM"/>
    <property type="match status" value="2"/>
</dbReference>
<dbReference type="Pfam" id="PF00035">
    <property type="entry name" value="dsrm"/>
    <property type="match status" value="2"/>
</dbReference>
<gene>
    <name evidence="7" type="ORF">ZIOFF_026158</name>
</gene>
<sequence length="704" mass="76861">MTLFFEILREAPDSADEVGLEALGELEGVLLDSPVGLDALIVDWEAPSVRAIAATGLFHYFPVPSDEQGWVDTIKSVRFGGAVRISTMDWLGQSQYLRQTVFWPSLSSAVSELLKQVIFSKHALVNMLVTYWSHFLDGTDEYLKSILYSTILCHSSSRNNCKGRVNIKYYIVPGYKKTGAVKSNKDKCADDKLKKMALRVIAESLSEEEIAGLKEAIPCDGHQQQRTLLVLTEARMYKNQLQELAQRSCFNLPSYTCIREGPDHAPRFKATVNFNGEVFESPSFCLTLRQAEHSAAEVALNALSQRGPSHSLAARILDETGVYKNLLQEIAQRVGAPLPSYTTVRSGLGHLPVFTCSVELAGIIFTGEPAKNKKQAEKNAALAAWSSLKQLAKETASSSNEQPNSDEQEQITIARALLQYRLKEKIAMANNPNATPFPKKFPIQPDKRPSSLQQPPSVSKILPLIRQKPTTRVRATSPGIKDATRTSTYQQGEYHSFRPPHFPVHGAAPYFPVGHFNRSCHGMAPPVTIRTAVPVFSAPPLQPPAPQVCPPPPGIGHTQIRLASPVRIRQAVPVFAASPPVPTATIVISSQAKEGTPVVASSPLVKELVSVNPSSIPVQIKDTVVVVASITSKKELSPVTAPDDIPVLIKEPLLSVQMQEPSVIPMACPPKSSIPTKDTLDACDAKDLAESESTAMESLRRLEI</sequence>
<dbReference type="InterPro" id="IPR014720">
    <property type="entry name" value="dsRBD_dom"/>
</dbReference>
<dbReference type="EMBL" id="JACMSC010000007">
    <property type="protein sequence ID" value="KAG6515729.1"/>
    <property type="molecule type" value="Genomic_DNA"/>
</dbReference>
<evidence type="ECO:0000256" key="2">
    <source>
        <dbReference type="ARBA" id="ARBA00022884"/>
    </source>
</evidence>
<evidence type="ECO:0000256" key="5">
    <source>
        <dbReference type="SAM" id="MobiDB-lite"/>
    </source>
</evidence>
<dbReference type="PROSITE" id="PS50137">
    <property type="entry name" value="DS_RBD"/>
    <property type="match status" value="2"/>
</dbReference>
<dbReference type="InterPro" id="IPR044450">
    <property type="entry name" value="AtDRB-like_DSRM_1"/>
</dbReference>
<evidence type="ECO:0000313" key="7">
    <source>
        <dbReference type="EMBL" id="KAG6515729.1"/>
    </source>
</evidence>
<organism evidence="7 8">
    <name type="scientific">Zingiber officinale</name>
    <name type="common">Ginger</name>
    <name type="synonym">Amomum zingiber</name>
    <dbReference type="NCBI Taxonomy" id="94328"/>
    <lineage>
        <taxon>Eukaryota</taxon>
        <taxon>Viridiplantae</taxon>
        <taxon>Streptophyta</taxon>
        <taxon>Embryophyta</taxon>
        <taxon>Tracheophyta</taxon>
        <taxon>Spermatophyta</taxon>
        <taxon>Magnoliopsida</taxon>
        <taxon>Liliopsida</taxon>
        <taxon>Zingiberales</taxon>
        <taxon>Zingiberaceae</taxon>
        <taxon>Zingiber</taxon>
    </lineage>
</organism>
<keyword evidence="1" id="KW-0677">Repeat</keyword>
<evidence type="ECO:0000256" key="3">
    <source>
        <dbReference type="ARBA" id="ARBA00037597"/>
    </source>
</evidence>
<feature type="domain" description="DRBM" evidence="6">
    <location>
        <begin position="236"/>
        <end position="305"/>
    </location>
</feature>
<dbReference type="Gene3D" id="3.30.160.20">
    <property type="match status" value="2"/>
</dbReference>
<dbReference type="GO" id="GO:0003725">
    <property type="term" value="F:double-stranded RNA binding"/>
    <property type="evidence" value="ECO:0007669"/>
    <property type="project" value="InterPro"/>
</dbReference>
<feature type="region of interest" description="Disordered" evidence="5">
    <location>
        <begin position="429"/>
        <end position="458"/>
    </location>
</feature>
<comment type="caution">
    <text evidence="7">The sequence shown here is derived from an EMBL/GenBank/DDBJ whole genome shotgun (WGS) entry which is preliminary data.</text>
</comment>
<dbReference type="FunFam" id="3.30.160.20:FF:000036">
    <property type="entry name" value="Double-stranded RNA-binding protein 2"/>
    <property type="match status" value="2"/>
</dbReference>
<keyword evidence="8" id="KW-1185">Reference proteome</keyword>
<feature type="domain" description="DRBM" evidence="6">
    <location>
        <begin position="322"/>
        <end position="390"/>
    </location>
</feature>